<dbReference type="GO" id="GO:0005829">
    <property type="term" value="C:cytosol"/>
    <property type="evidence" value="ECO:0007669"/>
    <property type="project" value="UniProtKB-SubCell"/>
</dbReference>
<dbReference type="InterPro" id="IPR033509">
    <property type="entry name" value="RNF146"/>
</dbReference>
<feature type="compositionally biased region" description="Low complexity" evidence="12">
    <location>
        <begin position="35"/>
        <end position="47"/>
    </location>
</feature>
<protein>
    <recommendedName>
        <fullName evidence="11">E3 ubiquitin-protein ligase</fullName>
        <ecNumber evidence="11">2.3.2.27</ecNumber>
    </recommendedName>
</protein>
<evidence type="ECO:0000256" key="9">
    <source>
        <dbReference type="ARBA" id="ARBA00022833"/>
    </source>
</evidence>
<keyword evidence="4 11" id="KW-0808">Transferase</keyword>
<dbReference type="PANTHER" id="PTHR13417">
    <property type="entry name" value="E3 UBIQUITIN-PROTEIN LIGASE RNF146"/>
    <property type="match status" value="1"/>
</dbReference>
<dbReference type="Proteomes" id="UP000694843">
    <property type="component" value="Unplaced"/>
</dbReference>
<dbReference type="InterPro" id="IPR018123">
    <property type="entry name" value="WWE-dom_subgr"/>
</dbReference>
<dbReference type="UniPathway" id="UPA00143"/>
<evidence type="ECO:0000256" key="5">
    <source>
        <dbReference type="ARBA" id="ARBA00022687"/>
    </source>
</evidence>
<dbReference type="SUPFAM" id="SSF117839">
    <property type="entry name" value="WWE domain"/>
    <property type="match status" value="1"/>
</dbReference>
<keyword evidence="7 10" id="KW-0863">Zinc-finger</keyword>
<dbReference type="GeneID" id="108670942"/>
<dbReference type="SMART" id="SM00184">
    <property type="entry name" value="RING"/>
    <property type="match status" value="1"/>
</dbReference>
<dbReference type="CDD" id="cd16546">
    <property type="entry name" value="RING-HC_RNF146"/>
    <property type="match status" value="1"/>
</dbReference>
<dbReference type="PROSITE" id="PS50918">
    <property type="entry name" value="WWE"/>
    <property type="match status" value="1"/>
</dbReference>
<feature type="compositionally biased region" description="Low complexity" evidence="12">
    <location>
        <begin position="126"/>
        <end position="137"/>
    </location>
</feature>
<keyword evidence="9 11" id="KW-0862">Zinc</keyword>
<dbReference type="GO" id="GO:0008270">
    <property type="term" value="F:zinc ion binding"/>
    <property type="evidence" value="ECO:0007669"/>
    <property type="project" value="UniProtKB-UniRule"/>
</dbReference>
<dbReference type="GO" id="GO:0006511">
    <property type="term" value="P:ubiquitin-dependent protein catabolic process"/>
    <property type="evidence" value="ECO:0007669"/>
    <property type="project" value="UniProtKB-UniRule"/>
</dbReference>
<dbReference type="SMART" id="SM00678">
    <property type="entry name" value="WWE"/>
    <property type="match status" value="1"/>
</dbReference>
<evidence type="ECO:0000256" key="12">
    <source>
        <dbReference type="SAM" id="MobiDB-lite"/>
    </source>
</evidence>
<dbReference type="InterPro" id="IPR037197">
    <property type="entry name" value="WWE_dom_sf"/>
</dbReference>
<dbReference type="GO" id="GO:0061630">
    <property type="term" value="F:ubiquitin protein ligase activity"/>
    <property type="evidence" value="ECO:0007669"/>
    <property type="project" value="UniProtKB-UniRule"/>
</dbReference>
<feature type="region of interest" description="Disordered" evidence="12">
    <location>
        <begin position="119"/>
        <end position="156"/>
    </location>
</feature>
<comment type="domain">
    <text evidence="11">The WWE domain mediates non-covalent poly(ADP-ribose)-binding.</text>
</comment>
<sequence>MAEATDFNQDDKDSNLQSTSSRELIASNTQMVTRSQSLKLEKSSISSKDNEEEPDLCPVCLEDMIHPVKLPCSHVFCFLCIKGVSLTNGNLCPLCRGKIDSDFFIEPVLATPPQLKVKKKTELKKSSSQSQSRCSSSETADEDLDASPGAATGADAKDPNSFQWFYEGRNGWWRYDARTNAALEEAYSSGVPSLTLMLAGHNFCIDLSAMRQRRADGGGMSRNIKRDSVLCRAKGTAGLHARVLAQHKRKRKN</sequence>
<dbReference type="EC" id="2.3.2.27" evidence="11"/>
<evidence type="ECO:0000256" key="10">
    <source>
        <dbReference type="PROSITE-ProRule" id="PRU00175"/>
    </source>
</evidence>
<dbReference type="OMA" id="TEVTICG"/>
<name>A0A8B7NJU7_HYAAZ</name>
<evidence type="ECO:0000256" key="11">
    <source>
        <dbReference type="RuleBase" id="RU367115"/>
    </source>
</evidence>
<dbReference type="KEGG" id="hazt:108670942"/>
<keyword evidence="6 11" id="KW-0479">Metal-binding</keyword>
<comment type="pathway">
    <text evidence="11">Protein modification; protein ubiquitination.</text>
</comment>
<keyword evidence="15" id="KW-1185">Reference proteome</keyword>
<reference evidence="16" key="1">
    <citation type="submission" date="2025-08" db="UniProtKB">
        <authorList>
            <consortium name="RefSeq"/>
        </authorList>
    </citation>
    <scope>IDENTIFICATION</scope>
    <source>
        <tissue evidence="16">Whole organism</tissue>
    </source>
</reference>
<dbReference type="InterPro" id="IPR044110">
    <property type="entry name" value="RING-HC_RNF146"/>
</dbReference>
<feature type="domain" description="RING-type" evidence="13">
    <location>
        <begin position="57"/>
        <end position="96"/>
    </location>
</feature>
<keyword evidence="8 11" id="KW-0833">Ubl conjugation pathway</keyword>
<dbReference type="InterPro" id="IPR017907">
    <property type="entry name" value="Znf_RING_CS"/>
</dbReference>
<dbReference type="Gene3D" id="3.30.40.10">
    <property type="entry name" value="Zinc/RING finger domain, C3HC4 (zinc finger)"/>
    <property type="match status" value="1"/>
</dbReference>
<evidence type="ECO:0000259" key="13">
    <source>
        <dbReference type="PROSITE" id="PS50089"/>
    </source>
</evidence>
<dbReference type="PROSITE" id="PS50089">
    <property type="entry name" value="ZF_RING_2"/>
    <property type="match status" value="1"/>
</dbReference>
<organism evidence="15 16">
    <name type="scientific">Hyalella azteca</name>
    <name type="common">Amphipod</name>
    <dbReference type="NCBI Taxonomy" id="294128"/>
    <lineage>
        <taxon>Eukaryota</taxon>
        <taxon>Metazoa</taxon>
        <taxon>Ecdysozoa</taxon>
        <taxon>Arthropoda</taxon>
        <taxon>Crustacea</taxon>
        <taxon>Multicrustacea</taxon>
        <taxon>Malacostraca</taxon>
        <taxon>Eumalacostraca</taxon>
        <taxon>Peracarida</taxon>
        <taxon>Amphipoda</taxon>
        <taxon>Senticaudata</taxon>
        <taxon>Talitrida</taxon>
        <taxon>Talitroidea</taxon>
        <taxon>Hyalellidae</taxon>
        <taxon>Hyalella</taxon>
    </lineage>
</organism>
<evidence type="ECO:0000256" key="8">
    <source>
        <dbReference type="ARBA" id="ARBA00022786"/>
    </source>
</evidence>
<dbReference type="OrthoDB" id="10065815at2759"/>
<dbReference type="Pfam" id="PF02825">
    <property type="entry name" value="WWE"/>
    <property type="match status" value="1"/>
</dbReference>
<dbReference type="SUPFAM" id="SSF57850">
    <property type="entry name" value="RING/U-box"/>
    <property type="match status" value="1"/>
</dbReference>
<evidence type="ECO:0000256" key="4">
    <source>
        <dbReference type="ARBA" id="ARBA00022679"/>
    </source>
</evidence>
<evidence type="ECO:0000256" key="6">
    <source>
        <dbReference type="ARBA" id="ARBA00022723"/>
    </source>
</evidence>
<dbReference type="RefSeq" id="XP_018013922.1">
    <property type="nucleotide sequence ID" value="XM_018158433.2"/>
</dbReference>
<accession>A0A8B7NJU7</accession>
<dbReference type="Gene3D" id="3.30.720.50">
    <property type="match status" value="1"/>
</dbReference>
<comment type="subcellular location">
    <subcellularLocation>
        <location evidence="2 11">Cytoplasm</location>
        <location evidence="2 11">Cytosol</location>
    </subcellularLocation>
</comment>
<evidence type="ECO:0000256" key="1">
    <source>
        <dbReference type="ARBA" id="ARBA00000900"/>
    </source>
</evidence>
<evidence type="ECO:0000313" key="16">
    <source>
        <dbReference type="RefSeq" id="XP_018013922.1"/>
    </source>
</evidence>
<dbReference type="Pfam" id="PF13920">
    <property type="entry name" value="zf-C3HC4_3"/>
    <property type="match status" value="1"/>
</dbReference>
<dbReference type="InterPro" id="IPR004170">
    <property type="entry name" value="WWE_dom"/>
</dbReference>
<dbReference type="GO" id="GO:0051865">
    <property type="term" value="P:protein autoubiquitination"/>
    <property type="evidence" value="ECO:0007669"/>
    <property type="project" value="UniProtKB-UniRule"/>
</dbReference>
<dbReference type="GO" id="GO:0016055">
    <property type="term" value="P:Wnt signaling pathway"/>
    <property type="evidence" value="ECO:0007669"/>
    <property type="project" value="UniProtKB-KW"/>
</dbReference>
<evidence type="ECO:0000256" key="7">
    <source>
        <dbReference type="ARBA" id="ARBA00022771"/>
    </source>
</evidence>
<dbReference type="InterPro" id="IPR013083">
    <property type="entry name" value="Znf_RING/FYVE/PHD"/>
</dbReference>
<evidence type="ECO:0000256" key="2">
    <source>
        <dbReference type="ARBA" id="ARBA00004514"/>
    </source>
</evidence>
<evidence type="ECO:0000259" key="14">
    <source>
        <dbReference type="PROSITE" id="PS50918"/>
    </source>
</evidence>
<comment type="function">
    <text evidence="11">E3 ubiquitin-protein ligase that specifically binds poly-ADP-ribosylated proteins and mediates their ubiquitination and subsequent degradation.</text>
</comment>
<dbReference type="PROSITE" id="PS00518">
    <property type="entry name" value="ZF_RING_1"/>
    <property type="match status" value="1"/>
</dbReference>
<dbReference type="GO" id="GO:0005634">
    <property type="term" value="C:nucleus"/>
    <property type="evidence" value="ECO:0007669"/>
    <property type="project" value="TreeGrafter"/>
</dbReference>
<keyword evidence="3 11" id="KW-0963">Cytoplasm</keyword>
<gene>
    <name evidence="16" type="primary">LOC108670942</name>
</gene>
<dbReference type="PANTHER" id="PTHR13417:SF2">
    <property type="entry name" value="E3 UBIQUITIN-PROTEIN LIGASE RNF146"/>
    <property type="match status" value="1"/>
</dbReference>
<evidence type="ECO:0000256" key="3">
    <source>
        <dbReference type="ARBA" id="ARBA00022490"/>
    </source>
</evidence>
<proteinExistence type="predicted"/>
<comment type="PTM">
    <text evidence="11">Ubiquitinated; autoubiquitinated.</text>
</comment>
<feature type="compositionally biased region" description="Polar residues" evidence="12">
    <location>
        <begin position="15"/>
        <end position="34"/>
    </location>
</feature>
<feature type="domain" description="WWE" evidence="14">
    <location>
        <begin position="150"/>
        <end position="226"/>
    </location>
</feature>
<dbReference type="GO" id="GO:0072572">
    <property type="term" value="F:poly-ADP-D-ribose binding"/>
    <property type="evidence" value="ECO:0007669"/>
    <property type="project" value="UniProtKB-UniRule"/>
</dbReference>
<evidence type="ECO:0000313" key="15">
    <source>
        <dbReference type="Proteomes" id="UP000694843"/>
    </source>
</evidence>
<dbReference type="InterPro" id="IPR001841">
    <property type="entry name" value="Znf_RING"/>
</dbReference>
<feature type="region of interest" description="Disordered" evidence="12">
    <location>
        <begin position="1"/>
        <end position="53"/>
    </location>
</feature>
<dbReference type="AlphaFoldDB" id="A0A8B7NJU7"/>
<comment type="catalytic activity">
    <reaction evidence="1 11">
        <text>S-ubiquitinyl-[E2 ubiquitin-conjugating enzyme]-L-cysteine + [acceptor protein]-L-lysine = [E2 ubiquitin-conjugating enzyme]-L-cysteine + N(6)-ubiquitinyl-[acceptor protein]-L-lysine.</text>
        <dbReference type="EC" id="2.3.2.27"/>
    </reaction>
</comment>
<keyword evidence="5" id="KW-0879">Wnt signaling pathway</keyword>